<dbReference type="OrthoDB" id="3222238at2759"/>
<dbReference type="Gene3D" id="3.80.10.10">
    <property type="entry name" value="Ribonuclease Inhibitor"/>
    <property type="match status" value="1"/>
</dbReference>
<dbReference type="EMBL" id="BFAD01000001">
    <property type="protein sequence ID" value="GBE77144.1"/>
    <property type="molecule type" value="Genomic_DNA"/>
</dbReference>
<evidence type="ECO:0008006" key="3">
    <source>
        <dbReference type="Google" id="ProtNLM"/>
    </source>
</evidence>
<organism evidence="1 2">
    <name type="scientific">Sparassis crispa</name>
    <dbReference type="NCBI Taxonomy" id="139825"/>
    <lineage>
        <taxon>Eukaryota</taxon>
        <taxon>Fungi</taxon>
        <taxon>Dikarya</taxon>
        <taxon>Basidiomycota</taxon>
        <taxon>Agaricomycotina</taxon>
        <taxon>Agaricomycetes</taxon>
        <taxon>Polyporales</taxon>
        <taxon>Sparassidaceae</taxon>
        <taxon>Sparassis</taxon>
    </lineage>
</organism>
<protein>
    <recommendedName>
        <fullName evidence="3">F-box domain-containing protein</fullName>
    </recommendedName>
</protein>
<evidence type="ECO:0000313" key="1">
    <source>
        <dbReference type="EMBL" id="GBE77144.1"/>
    </source>
</evidence>
<evidence type="ECO:0000313" key="2">
    <source>
        <dbReference type="Proteomes" id="UP000287166"/>
    </source>
</evidence>
<dbReference type="RefSeq" id="XP_027608057.1">
    <property type="nucleotide sequence ID" value="XM_027752256.1"/>
</dbReference>
<dbReference type="Proteomes" id="UP000287166">
    <property type="component" value="Unassembled WGS sequence"/>
</dbReference>
<dbReference type="SUPFAM" id="SSF52047">
    <property type="entry name" value="RNI-like"/>
    <property type="match status" value="1"/>
</dbReference>
<comment type="caution">
    <text evidence="1">The sequence shown here is derived from an EMBL/GenBank/DDBJ whole genome shotgun (WGS) entry which is preliminary data.</text>
</comment>
<reference evidence="1 2" key="1">
    <citation type="journal article" date="2018" name="Sci. Rep.">
        <title>Genome sequence of the cauliflower mushroom Sparassis crispa (Hanabiratake) and its association with beneficial usage.</title>
        <authorList>
            <person name="Kiyama R."/>
            <person name="Furutani Y."/>
            <person name="Kawaguchi K."/>
            <person name="Nakanishi T."/>
        </authorList>
    </citation>
    <scope>NUCLEOTIDE SEQUENCE [LARGE SCALE GENOMIC DNA]</scope>
</reference>
<accession>A0A401G4U2</accession>
<dbReference type="InParanoid" id="A0A401G4U2"/>
<proteinExistence type="predicted"/>
<dbReference type="InterPro" id="IPR032675">
    <property type="entry name" value="LRR_dom_sf"/>
</dbReference>
<keyword evidence="2" id="KW-1185">Reference proteome</keyword>
<sequence length="547" mass="61961">MQAPAPLRNKAILRQIFHYDKVNNRTLARLARTCKAFSEPALDELWWFLDDFTHLLTLLRLQCCKVPDKARKKYVLQEEPSAERWARFHSYARRVRRAFMPMAYMDIHPSVYTALAERSHKQPLFPSLRDLLWPYDTFPDYELVELVICIAAQSIKSLRWVRAVDCGPYDDQEPVREDDREPFQLEALCRMLANEAPSLQTLELGSRFSLVLLRFLAPCKRLTKLQISFCTVFDLLQFCAPMECLAELDACLVETFGADIPLCAGFPALEKLTLGDGCAAQVARLLRAISSPDVRYVKMDSLVADSWMDVGACLDALDARVASSLRVFHLGCDLRSPDKPTTRLTVILQPLFRFYQLEDISIRLSVHSDLNSKIRLSDRDISELASAWPKVTSIRLDYPPAAMMSVFTALATFAQHCPSLSELRLGIALDDSPSALVPPTRVASACRPHGLTKLQLAWGELDIRDPVRLARFLFGTFPALDLPWMCANGQVDPALVRALRSRQVRERRRAERREAREAKRLGLKPLRAAPPPGARCGCPRRLVVDLC</sequence>
<name>A0A401G4U2_9APHY</name>
<dbReference type="GeneID" id="38774061"/>
<dbReference type="AlphaFoldDB" id="A0A401G4U2"/>
<gene>
    <name evidence="1" type="ORF">SCP_0100160</name>
</gene>